<name>A0A5A7TYB6_CUCMM</name>
<evidence type="ECO:0000313" key="5">
    <source>
        <dbReference type="Proteomes" id="UP000321393"/>
    </source>
</evidence>
<dbReference type="SUPFAM" id="SSF56672">
    <property type="entry name" value="DNA/RNA polymerases"/>
    <property type="match status" value="1"/>
</dbReference>
<evidence type="ECO:0000259" key="3">
    <source>
        <dbReference type="Pfam" id="PF25597"/>
    </source>
</evidence>
<feature type="domain" description="Retroviral polymerase SH3-like" evidence="3">
    <location>
        <begin position="2"/>
        <end position="63"/>
    </location>
</feature>
<dbReference type="InterPro" id="IPR057670">
    <property type="entry name" value="SH3_retrovirus"/>
</dbReference>
<dbReference type="Pfam" id="PF07727">
    <property type="entry name" value="RVT_2"/>
    <property type="match status" value="1"/>
</dbReference>
<reference evidence="4 5" key="1">
    <citation type="submission" date="2019-08" db="EMBL/GenBank/DDBJ databases">
        <title>Draft genome sequences of two oriental melons (Cucumis melo L. var makuwa).</title>
        <authorList>
            <person name="Kwon S.-Y."/>
        </authorList>
    </citation>
    <scope>NUCLEOTIDE SEQUENCE [LARGE SCALE GENOMIC DNA]</scope>
    <source>
        <strain evidence="5">cv. SW 3</strain>
        <tissue evidence="4">Leaf</tissue>
    </source>
</reference>
<dbReference type="InterPro" id="IPR013103">
    <property type="entry name" value="RVT_2"/>
</dbReference>
<gene>
    <name evidence="4" type="ORF">E6C27_scaffold230G00710</name>
</gene>
<evidence type="ECO:0000313" key="4">
    <source>
        <dbReference type="EMBL" id="KAA0046907.1"/>
    </source>
</evidence>
<sequence>MAYAHIPDQKRSKLDDKSEKYVFVGYDASSKGYKLYNPVTKKTIVSRDVVFDGEASWNWNDEPKDYNFLFFPGERDEPSDIASPPTSPITPQQSTSSSSASSSEGPRGMRSLRDIYDETEELSQSFNNLTLFCLFGDNEPLNFEEASQNDKWKIAMDEEIKAIKKNDTWELSTLPNGKKAVGVKWVFKIKRNEKGEVERYKARLVAKGYSQRKGIDYDEVFAPIAQEEVYLEQPPGYSVKGQEDKVLKLKKALYGLKQAPRMWNSRINKHFLDNGYLRCPYEHSLYIKVNGHGDILVVCLYVDDLIFTGNCASMFEDLKKAMTQEFEMTDIGLMSYYLGIEVKQSEEGIFISQERYTREILEKFNMMSSKSVATPIETGTKLSKHEEGDDVDPSYFKSLVGSLRYLTYTRPDILFSVGLLEGYCDSDWAGDTNDRKSTSGYVFFIGNTAFTWSSKKQPIVTLSTCEAEYVAAASCVYHAVWLRNFLKTVGILQEDPTVIHVDNKSTIALAKNPVFHDRSKHIDTRFHFIRDCISRKEVQVEYVKTEDQIADIFTKPLKVNVFNNLRTLLGVFQNKKTCLREDVEN</sequence>
<dbReference type="Pfam" id="PF25597">
    <property type="entry name" value="SH3_retrovirus"/>
    <property type="match status" value="1"/>
</dbReference>
<dbReference type="PANTHER" id="PTHR11439:SF517">
    <property type="entry name" value="CYSTEINE-RICH RLK (RECEPTOR-LIKE PROTEIN KINASE) 8"/>
    <property type="match status" value="1"/>
</dbReference>
<feature type="domain" description="Reverse transcriptase Ty1/copia-type" evidence="2">
    <location>
        <begin position="226"/>
        <end position="377"/>
    </location>
</feature>
<comment type="caution">
    <text evidence="4">The sequence shown here is derived from an EMBL/GenBank/DDBJ whole genome shotgun (WGS) entry which is preliminary data.</text>
</comment>
<dbReference type="PANTHER" id="PTHR11439">
    <property type="entry name" value="GAG-POL-RELATED RETROTRANSPOSON"/>
    <property type="match status" value="1"/>
</dbReference>
<proteinExistence type="predicted"/>
<dbReference type="Proteomes" id="UP000321393">
    <property type="component" value="Unassembled WGS sequence"/>
</dbReference>
<organism evidence="4 5">
    <name type="scientific">Cucumis melo var. makuwa</name>
    <name type="common">Oriental melon</name>
    <dbReference type="NCBI Taxonomy" id="1194695"/>
    <lineage>
        <taxon>Eukaryota</taxon>
        <taxon>Viridiplantae</taxon>
        <taxon>Streptophyta</taxon>
        <taxon>Embryophyta</taxon>
        <taxon>Tracheophyta</taxon>
        <taxon>Spermatophyta</taxon>
        <taxon>Magnoliopsida</taxon>
        <taxon>eudicotyledons</taxon>
        <taxon>Gunneridae</taxon>
        <taxon>Pentapetalae</taxon>
        <taxon>rosids</taxon>
        <taxon>fabids</taxon>
        <taxon>Cucurbitales</taxon>
        <taxon>Cucurbitaceae</taxon>
        <taxon>Benincaseae</taxon>
        <taxon>Cucumis</taxon>
    </lineage>
</organism>
<accession>A0A5A7TYB6</accession>
<dbReference type="AlphaFoldDB" id="A0A5A7TYB6"/>
<dbReference type="OrthoDB" id="2014122at2759"/>
<protein>
    <submittedName>
        <fullName evidence="4">T26F17.17</fullName>
    </submittedName>
</protein>
<dbReference type="EMBL" id="SSTE01013576">
    <property type="protein sequence ID" value="KAA0046907.1"/>
    <property type="molecule type" value="Genomic_DNA"/>
</dbReference>
<evidence type="ECO:0000256" key="1">
    <source>
        <dbReference type="SAM" id="MobiDB-lite"/>
    </source>
</evidence>
<dbReference type="CDD" id="cd09272">
    <property type="entry name" value="RNase_HI_RT_Ty1"/>
    <property type="match status" value="1"/>
</dbReference>
<evidence type="ECO:0000259" key="2">
    <source>
        <dbReference type="Pfam" id="PF07727"/>
    </source>
</evidence>
<feature type="region of interest" description="Disordered" evidence="1">
    <location>
        <begin position="77"/>
        <end position="109"/>
    </location>
</feature>
<dbReference type="InterPro" id="IPR043502">
    <property type="entry name" value="DNA/RNA_pol_sf"/>
</dbReference>
<feature type="compositionally biased region" description="Low complexity" evidence="1">
    <location>
        <begin position="80"/>
        <end position="103"/>
    </location>
</feature>